<dbReference type="GO" id="GO:0003676">
    <property type="term" value="F:nucleic acid binding"/>
    <property type="evidence" value="ECO:0007669"/>
    <property type="project" value="InterPro"/>
</dbReference>
<dbReference type="Gene3D" id="3.10.310.30">
    <property type="match status" value="1"/>
</dbReference>
<dbReference type="SUPFAM" id="SSF64182">
    <property type="entry name" value="DHH phosphoesterases"/>
    <property type="match status" value="1"/>
</dbReference>
<dbReference type="Pfam" id="PF17768">
    <property type="entry name" value="RecJ_OB"/>
    <property type="match status" value="1"/>
</dbReference>
<keyword evidence="10" id="KW-1185">Reference proteome</keyword>
<dbReference type="EMBL" id="JACRSS010000001">
    <property type="protein sequence ID" value="MBC8537705.1"/>
    <property type="molecule type" value="Genomic_DNA"/>
</dbReference>
<comment type="caution">
    <text evidence="9">The sequence shown here is derived from an EMBL/GenBank/DDBJ whole genome shotgun (WGS) entry which is preliminary data.</text>
</comment>
<evidence type="ECO:0000259" key="6">
    <source>
        <dbReference type="Pfam" id="PF01368"/>
    </source>
</evidence>
<dbReference type="AlphaFoldDB" id="A0A926DII8"/>
<feature type="domain" description="DDH" evidence="6">
    <location>
        <begin position="79"/>
        <end position="210"/>
    </location>
</feature>
<evidence type="ECO:0000313" key="10">
    <source>
        <dbReference type="Proteomes" id="UP000617951"/>
    </source>
</evidence>
<evidence type="ECO:0000259" key="7">
    <source>
        <dbReference type="Pfam" id="PF02272"/>
    </source>
</evidence>
<dbReference type="InterPro" id="IPR041122">
    <property type="entry name" value="RecJ_OB"/>
</dbReference>
<proteinExistence type="inferred from homology"/>
<feature type="domain" description="RecJ OB" evidence="8">
    <location>
        <begin position="449"/>
        <end position="549"/>
    </location>
</feature>
<evidence type="ECO:0000256" key="5">
    <source>
        <dbReference type="ARBA" id="ARBA00022839"/>
    </source>
</evidence>
<accession>A0A926DII8</accession>
<dbReference type="PANTHER" id="PTHR30255">
    <property type="entry name" value="SINGLE-STRANDED-DNA-SPECIFIC EXONUCLEASE RECJ"/>
    <property type="match status" value="1"/>
</dbReference>
<evidence type="ECO:0000256" key="1">
    <source>
        <dbReference type="ARBA" id="ARBA00005915"/>
    </source>
</evidence>
<evidence type="ECO:0000259" key="8">
    <source>
        <dbReference type="Pfam" id="PF17768"/>
    </source>
</evidence>
<dbReference type="InterPro" id="IPR003156">
    <property type="entry name" value="DHHA1_dom"/>
</dbReference>
<gene>
    <name evidence="9" type="primary">recJ</name>
    <name evidence="9" type="ORF">H8693_02010</name>
</gene>
<evidence type="ECO:0000313" key="9">
    <source>
        <dbReference type="EMBL" id="MBC8537705.1"/>
    </source>
</evidence>
<organism evidence="9 10">
    <name type="scientific">Guopingia tenuis</name>
    <dbReference type="NCBI Taxonomy" id="2763656"/>
    <lineage>
        <taxon>Bacteria</taxon>
        <taxon>Bacillati</taxon>
        <taxon>Bacillota</taxon>
        <taxon>Clostridia</taxon>
        <taxon>Christensenellales</taxon>
        <taxon>Christensenellaceae</taxon>
        <taxon>Guopingia</taxon>
    </lineage>
</organism>
<comment type="similarity">
    <text evidence="1">Belongs to the RecJ family.</text>
</comment>
<sequence length="810" mass="90442">MKVSLLEMQTPKENQIAEYQEQLHISPAVARLFISRGFSLSEAWEFLHPGPEGLCDPFLFQNMGRVTKRIRLALERGEKITVYADYDCDGTCGAAILYLFLKEMGAQVRVYQPDRFLEGYGTNGAAVQRLIDEGTQLLITVDCGIRSVEDVALAKMLGVDTIILDHHECGELPDTPYILNPKLPGEEYPNRELCGAGVAFQLAFAMLGKKAYALIDLAGVATIGDIVSLRGENRALAALGIRKLRKQPAAGFQALAQAASLDLKKIASYGVSFILVPRINAAGRMEHARAALSLLTAKTMEEARESALHLDALNRTRQERQKKIIGEAVEMVRRDVNLSQRRTIMLAGEGWDKGVVGLAASAIAERFCRPTVIFSRDGDMLTGSARSIPPVNLYEILASQEREYIKFGGHSQAAGLSIQAEKLPKVWEAVDAFCREKYAESDFIPQAVCDLELRPEEIDLDFAAQLELLEPFGMGNESPIFYLPEVQIGSVSSLGKTGEHQKFSVDGSGAEFLRFRSTEHLQPGLAYDLLGSVSVNEFRGRKKAQMIVRRMEEREDHWGKEVVAENQRLYMRDFLREISGLRLFLQNPGDYRVIKDQESLAAELRERGKQSLFGTAVLADTAWAAQEILEIAPELAELFQVKRRDALADSAINFISLCPNGADLHNYNHVYLAGCFSYLEKIPREACTVYFPEGMLAAYQREIHEYFAGEEEMEAYREAVERACRKLGRRGVDKMSDFLRLACGEMPDASEKKMWFCLHVFSQQALLELKKSDKIHINYQKGAIRAENSRIFAAAREIMEKGGGSHDGIL</sequence>
<dbReference type="GO" id="GO:0006310">
    <property type="term" value="P:DNA recombination"/>
    <property type="evidence" value="ECO:0007669"/>
    <property type="project" value="InterPro"/>
</dbReference>
<keyword evidence="3" id="KW-0540">Nuclease</keyword>
<dbReference type="GO" id="GO:0006281">
    <property type="term" value="P:DNA repair"/>
    <property type="evidence" value="ECO:0007669"/>
    <property type="project" value="InterPro"/>
</dbReference>
<dbReference type="InterPro" id="IPR004610">
    <property type="entry name" value="RecJ"/>
</dbReference>
<evidence type="ECO:0000256" key="2">
    <source>
        <dbReference type="ARBA" id="ARBA00019841"/>
    </source>
</evidence>
<keyword evidence="4" id="KW-0378">Hydrolase</keyword>
<dbReference type="Proteomes" id="UP000617951">
    <property type="component" value="Unassembled WGS sequence"/>
</dbReference>
<name>A0A926DII8_9FIRM</name>
<dbReference type="InterPro" id="IPR038763">
    <property type="entry name" value="DHH_sf"/>
</dbReference>
<dbReference type="RefSeq" id="WP_249279579.1">
    <property type="nucleotide sequence ID" value="NZ_JACRSS010000001.1"/>
</dbReference>
<evidence type="ECO:0000256" key="3">
    <source>
        <dbReference type="ARBA" id="ARBA00022722"/>
    </source>
</evidence>
<dbReference type="GO" id="GO:0008409">
    <property type="term" value="F:5'-3' exonuclease activity"/>
    <property type="evidence" value="ECO:0007669"/>
    <property type="project" value="InterPro"/>
</dbReference>
<dbReference type="Pfam" id="PF01368">
    <property type="entry name" value="DHH"/>
    <property type="match status" value="1"/>
</dbReference>
<keyword evidence="5 9" id="KW-0269">Exonuclease</keyword>
<dbReference type="PANTHER" id="PTHR30255:SF2">
    <property type="entry name" value="SINGLE-STRANDED-DNA-SPECIFIC EXONUCLEASE RECJ"/>
    <property type="match status" value="1"/>
</dbReference>
<reference evidence="9" key="1">
    <citation type="submission" date="2020-08" db="EMBL/GenBank/DDBJ databases">
        <title>Genome public.</title>
        <authorList>
            <person name="Liu C."/>
            <person name="Sun Q."/>
        </authorList>
    </citation>
    <scope>NUCLEOTIDE SEQUENCE</scope>
    <source>
        <strain evidence="9">NSJ-63</strain>
    </source>
</reference>
<dbReference type="Pfam" id="PF02272">
    <property type="entry name" value="DHHA1"/>
    <property type="match status" value="1"/>
</dbReference>
<dbReference type="Gene3D" id="3.90.1640.30">
    <property type="match status" value="1"/>
</dbReference>
<dbReference type="InterPro" id="IPR001667">
    <property type="entry name" value="DDH_dom"/>
</dbReference>
<dbReference type="NCBIfam" id="TIGR00644">
    <property type="entry name" value="recJ"/>
    <property type="match status" value="1"/>
</dbReference>
<protein>
    <recommendedName>
        <fullName evidence="2">Single-stranded-DNA-specific exonuclease RecJ</fullName>
    </recommendedName>
</protein>
<dbReference type="InterPro" id="IPR051673">
    <property type="entry name" value="SSDNA_exonuclease_RecJ"/>
</dbReference>
<feature type="domain" description="DHHA1" evidence="7">
    <location>
        <begin position="348"/>
        <end position="435"/>
    </location>
</feature>
<evidence type="ECO:0000256" key="4">
    <source>
        <dbReference type="ARBA" id="ARBA00022801"/>
    </source>
</evidence>